<evidence type="ECO:0000256" key="1">
    <source>
        <dbReference type="ARBA" id="ARBA00009269"/>
    </source>
</evidence>
<dbReference type="Proteomes" id="UP000269499">
    <property type="component" value="Unassembled WGS sequence"/>
</dbReference>
<dbReference type="SUPFAM" id="SSF50447">
    <property type="entry name" value="Translation proteins"/>
    <property type="match status" value="1"/>
</dbReference>
<protein>
    <recommendedName>
        <fullName evidence="4">50S ribosomal protein L35Ae</fullName>
    </recommendedName>
</protein>
<feature type="non-terminal residue" evidence="5">
    <location>
        <position position="84"/>
    </location>
</feature>
<dbReference type="GO" id="GO:1990904">
    <property type="term" value="C:ribonucleoprotein complex"/>
    <property type="evidence" value="ECO:0007669"/>
    <property type="project" value="UniProtKB-KW"/>
</dbReference>
<dbReference type="GO" id="GO:0005840">
    <property type="term" value="C:ribosome"/>
    <property type="evidence" value="ECO:0007669"/>
    <property type="project" value="UniProtKB-KW"/>
</dbReference>
<keyword evidence="2 5" id="KW-0689">Ribosomal protein</keyword>
<comment type="caution">
    <text evidence="5">The sequence shown here is derived from an EMBL/GenBank/DDBJ whole genome shotgun (WGS) entry which is preliminary data.</text>
</comment>
<evidence type="ECO:0000256" key="4">
    <source>
        <dbReference type="ARBA" id="ARBA00035543"/>
    </source>
</evidence>
<proteinExistence type="inferred from homology"/>
<dbReference type="InterPro" id="IPR038661">
    <property type="entry name" value="Ribosomal_eL33_sf"/>
</dbReference>
<dbReference type="GO" id="GO:0006412">
    <property type="term" value="P:translation"/>
    <property type="evidence" value="ECO:0007669"/>
    <property type="project" value="InterPro"/>
</dbReference>
<keyword evidence="3" id="KW-0687">Ribonucleoprotein</keyword>
<organism evidence="5 6">
    <name type="scientific">Thermoproteota archaeon</name>
    <dbReference type="NCBI Taxonomy" id="2056631"/>
    <lineage>
        <taxon>Archaea</taxon>
        <taxon>Thermoproteota</taxon>
    </lineage>
</organism>
<reference evidence="5 6" key="1">
    <citation type="submission" date="2018-06" db="EMBL/GenBank/DDBJ databases">
        <title>Extensive metabolic versatility and redundancy in microbially diverse, dynamic hydrothermal sediments.</title>
        <authorList>
            <person name="Dombrowski N."/>
            <person name="Teske A."/>
            <person name="Baker B.J."/>
        </authorList>
    </citation>
    <scope>NUCLEOTIDE SEQUENCE [LARGE SCALE GENOMIC DNA]</scope>
    <source>
        <strain evidence="5">B20_G2</strain>
    </source>
</reference>
<gene>
    <name evidence="5" type="ORF">DRJ26_01860</name>
</gene>
<dbReference type="Pfam" id="PF01247">
    <property type="entry name" value="Ribosomal_L35Ae"/>
    <property type="match status" value="1"/>
</dbReference>
<dbReference type="NCBIfam" id="NF003326">
    <property type="entry name" value="PRK04337.1"/>
    <property type="match status" value="1"/>
</dbReference>
<dbReference type="Gene3D" id="2.40.10.190">
    <property type="entry name" value="translation elongation factor selb, chain A, domain 4"/>
    <property type="match status" value="1"/>
</dbReference>
<dbReference type="AlphaFoldDB" id="A0A497F4K4"/>
<dbReference type="InterPro" id="IPR009000">
    <property type="entry name" value="Transl_B-barrel_sf"/>
</dbReference>
<dbReference type="InterPro" id="IPR001780">
    <property type="entry name" value="Ribosomal_eL33"/>
</dbReference>
<name>A0A497F4K4_9CREN</name>
<dbReference type="EMBL" id="QMRA01000024">
    <property type="protein sequence ID" value="RLE54475.1"/>
    <property type="molecule type" value="Genomic_DNA"/>
</dbReference>
<comment type="similarity">
    <text evidence="1">Belongs to the eukaryotic ribosomal protein eL33 family.</text>
</comment>
<evidence type="ECO:0000313" key="6">
    <source>
        <dbReference type="Proteomes" id="UP000269499"/>
    </source>
</evidence>
<sequence length="84" mass="9296">MAVVGLTGVILGYKRGLKRQYTNYVYLKFENFNSKSTASKLIGRKVLWSSRKGLKVIGSILKTHGCKGVVIARFRRPLPGQAIG</sequence>
<dbReference type="GO" id="GO:0003735">
    <property type="term" value="F:structural constituent of ribosome"/>
    <property type="evidence" value="ECO:0007669"/>
    <property type="project" value="InterPro"/>
</dbReference>
<accession>A0A497F4K4</accession>
<evidence type="ECO:0000256" key="3">
    <source>
        <dbReference type="ARBA" id="ARBA00023274"/>
    </source>
</evidence>
<evidence type="ECO:0000256" key="2">
    <source>
        <dbReference type="ARBA" id="ARBA00022980"/>
    </source>
</evidence>
<evidence type="ECO:0000313" key="5">
    <source>
        <dbReference type="EMBL" id="RLE54475.1"/>
    </source>
</evidence>